<feature type="domain" description="Beta-ketoacyl-[acyl-carrier-protein] synthase III N-terminal" evidence="4">
    <location>
        <begin position="117"/>
        <end position="195"/>
    </location>
</feature>
<dbReference type="PANTHER" id="PTHR34069">
    <property type="entry name" value="3-OXOACYL-[ACYL-CARRIER-PROTEIN] SYNTHASE 3"/>
    <property type="match status" value="1"/>
</dbReference>
<dbReference type="InterPro" id="IPR013751">
    <property type="entry name" value="ACP_syn_III_N"/>
</dbReference>
<dbReference type="Pfam" id="PF08541">
    <property type="entry name" value="ACP_syn_III_C"/>
    <property type="match status" value="1"/>
</dbReference>
<dbReference type="Gene3D" id="3.40.47.10">
    <property type="match status" value="2"/>
</dbReference>
<dbReference type="AlphaFoldDB" id="A0A375YSY9"/>
<dbReference type="Proteomes" id="UP000252015">
    <property type="component" value="Unassembled WGS sequence"/>
</dbReference>
<evidence type="ECO:0000256" key="2">
    <source>
        <dbReference type="ARBA" id="ARBA00023315"/>
    </source>
</evidence>
<evidence type="ECO:0000256" key="1">
    <source>
        <dbReference type="ARBA" id="ARBA00022679"/>
    </source>
</evidence>
<sequence length="341" mass="36933">MSGAMAEVSLIDVSTYLPGEPIGADYYAQFAESDELRDNVMFRAPKFRHHVAPDETAVDMVERAAQRLIERHGRETIENVDVLITHTQVPDMAFYGEGGGIAHRLGMRPSWVLDLHNGGCAAFVLGLRMARQLLSTGAGHTALIAIAQNAAGQVFDQPGVRRKSQAAVPGDAAAVGLVTVSDKSPILDVECRTYGEYAGDMTLAIDPPRKWWQAGPGEGCIGFTETKITKVLARGNRQVPEVSFAVCDRIGLQPKDIDLFVSNQPNRVFLRNWREALELPPERHRDTFDECGNLFGAGIPVNLDRAISDGQLKAGEIVLMAAFAHAGDFAGAAAVRWGGRS</sequence>
<accession>A0A375YSY9</accession>
<gene>
    <name evidence="5" type="ORF">MSP7336_00209</name>
</gene>
<keyword evidence="1" id="KW-0808">Transferase</keyword>
<keyword evidence="2" id="KW-0012">Acyltransferase</keyword>
<proteinExistence type="predicted"/>
<dbReference type="InterPro" id="IPR016039">
    <property type="entry name" value="Thiolase-like"/>
</dbReference>
<name>A0A375YSY9_MYCSH</name>
<protein>
    <submittedName>
        <fullName evidence="5">3-oxoacyl-ACP synthase [Rhodococcus jostii RHA1]</fullName>
    </submittedName>
</protein>
<dbReference type="EMBL" id="UEGW01000001">
    <property type="protein sequence ID" value="SRX91988.1"/>
    <property type="molecule type" value="Genomic_DNA"/>
</dbReference>
<dbReference type="GO" id="GO:0004315">
    <property type="term" value="F:3-oxoacyl-[acyl-carrier-protein] synthase activity"/>
    <property type="evidence" value="ECO:0007669"/>
    <property type="project" value="InterPro"/>
</dbReference>
<evidence type="ECO:0000259" key="4">
    <source>
        <dbReference type="Pfam" id="PF08545"/>
    </source>
</evidence>
<evidence type="ECO:0000259" key="3">
    <source>
        <dbReference type="Pfam" id="PF08541"/>
    </source>
</evidence>
<dbReference type="RefSeq" id="WP_244917390.1">
    <property type="nucleotide sequence ID" value="NZ_UEGW01000001.1"/>
</dbReference>
<dbReference type="STRING" id="29313.BHQ16_08535"/>
<dbReference type="Pfam" id="PF08545">
    <property type="entry name" value="ACP_syn_III"/>
    <property type="match status" value="1"/>
</dbReference>
<evidence type="ECO:0000313" key="5">
    <source>
        <dbReference type="EMBL" id="SRX91988.1"/>
    </source>
</evidence>
<evidence type="ECO:0000313" key="6">
    <source>
        <dbReference type="Proteomes" id="UP000252015"/>
    </source>
</evidence>
<dbReference type="PANTHER" id="PTHR34069:SF2">
    <property type="entry name" value="BETA-KETOACYL-[ACYL-CARRIER-PROTEIN] SYNTHASE III"/>
    <property type="match status" value="1"/>
</dbReference>
<feature type="domain" description="Beta-ketoacyl-[acyl-carrier-protein] synthase III C-terminal" evidence="3">
    <location>
        <begin position="247"/>
        <end position="337"/>
    </location>
</feature>
<dbReference type="GO" id="GO:0006633">
    <property type="term" value="P:fatty acid biosynthetic process"/>
    <property type="evidence" value="ECO:0007669"/>
    <property type="project" value="InterPro"/>
</dbReference>
<organism evidence="5 6">
    <name type="scientific">Mycobacterium shimoidei</name>
    <dbReference type="NCBI Taxonomy" id="29313"/>
    <lineage>
        <taxon>Bacteria</taxon>
        <taxon>Bacillati</taxon>
        <taxon>Actinomycetota</taxon>
        <taxon>Actinomycetes</taxon>
        <taxon>Mycobacteriales</taxon>
        <taxon>Mycobacteriaceae</taxon>
        <taxon>Mycobacterium</taxon>
    </lineage>
</organism>
<keyword evidence="6" id="KW-1185">Reference proteome</keyword>
<dbReference type="InterPro" id="IPR013747">
    <property type="entry name" value="ACP_syn_III_C"/>
</dbReference>
<reference evidence="5 6" key="1">
    <citation type="submission" date="2018-05" db="EMBL/GenBank/DDBJ databases">
        <authorList>
            <consortium name="IHU Genomes"/>
        </authorList>
    </citation>
    <scope>NUCLEOTIDE SEQUENCE [LARGE SCALE GENOMIC DNA]</scope>
    <source>
        <strain evidence="5 6">P7336</strain>
    </source>
</reference>
<dbReference type="GO" id="GO:0044550">
    <property type="term" value="P:secondary metabolite biosynthetic process"/>
    <property type="evidence" value="ECO:0007669"/>
    <property type="project" value="TreeGrafter"/>
</dbReference>
<dbReference type="SUPFAM" id="SSF53901">
    <property type="entry name" value="Thiolase-like"/>
    <property type="match status" value="1"/>
</dbReference>